<accession>A0ABQ5BU03</accession>
<dbReference type="Proteomes" id="UP001151760">
    <property type="component" value="Unassembled WGS sequence"/>
</dbReference>
<protein>
    <submittedName>
        <fullName evidence="1">Uncharacterized protein</fullName>
    </submittedName>
</protein>
<organism evidence="1 2">
    <name type="scientific">Tanacetum coccineum</name>
    <dbReference type="NCBI Taxonomy" id="301880"/>
    <lineage>
        <taxon>Eukaryota</taxon>
        <taxon>Viridiplantae</taxon>
        <taxon>Streptophyta</taxon>
        <taxon>Embryophyta</taxon>
        <taxon>Tracheophyta</taxon>
        <taxon>Spermatophyta</taxon>
        <taxon>Magnoliopsida</taxon>
        <taxon>eudicotyledons</taxon>
        <taxon>Gunneridae</taxon>
        <taxon>Pentapetalae</taxon>
        <taxon>asterids</taxon>
        <taxon>campanulids</taxon>
        <taxon>Asterales</taxon>
        <taxon>Asteraceae</taxon>
        <taxon>Asteroideae</taxon>
        <taxon>Anthemideae</taxon>
        <taxon>Anthemidinae</taxon>
        <taxon>Tanacetum</taxon>
    </lineage>
</organism>
<name>A0ABQ5BU03_9ASTR</name>
<evidence type="ECO:0000313" key="1">
    <source>
        <dbReference type="EMBL" id="GJT17103.1"/>
    </source>
</evidence>
<dbReference type="EMBL" id="BQNB010013530">
    <property type="protein sequence ID" value="GJT17103.1"/>
    <property type="molecule type" value="Genomic_DNA"/>
</dbReference>
<comment type="caution">
    <text evidence="1">The sequence shown here is derived from an EMBL/GenBank/DDBJ whole genome shotgun (WGS) entry which is preliminary data.</text>
</comment>
<reference evidence="1" key="2">
    <citation type="submission" date="2022-01" db="EMBL/GenBank/DDBJ databases">
        <authorList>
            <person name="Yamashiro T."/>
            <person name="Shiraishi A."/>
            <person name="Satake H."/>
            <person name="Nakayama K."/>
        </authorList>
    </citation>
    <scope>NUCLEOTIDE SEQUENCE</scope>
</reference>
<reference evidence="1" key="1">
    <citation type="journal article" date="2022" name="Int. J. Mol. Sci.">
        <title>Draft Genome of Tanacetum Coccineum: Genomic Comparison of Closely Related Tanacetum-Family Plants.</title>
        <authorList>
            <person name="Yamashiro T."/>
            <person name="Shiraishi A."/>
            <person name="Nakayama K."/>
            <person name="Satake H."/>
        </authorList>
    </citation>
    <scope>NUCLEOTIDE SEQUENCE</scope>
</reference>
<sequence>MILRAQVEWSSLSFDAKSSRVSLGLLRSDAVARVLMPLLANPDGVTRNANAVSTACKKFFKPLRVKLQSFPVSSQIEPKLRLFPPNAI</sequence>
<evidence type="ECO:0000313" key="2">
    <source>
        <dbReference type="Proteomes" id="UP001151760"/>
    </source>
</evidence>
<proteinExistence type="predicted"/>
<gene>
    <name evidence="1" type="ORF">Tco_0875809</name>
</gene>
<keyword evidence="2" id="KW-1185">Reference proteome</keyword>